<dbReference type="GO" id="GO:0003700">
    <property type="term" value="F:DNA-binding transcription factor activity"/>
    <property type="evidence" value="ECO:0007669"/>
    <property type="project" value="InterPro"/>
</dbReference>
<feature type="coiled-coil region" evidence="2">
    <location>
        <begin position="81"/>
        <end position="125"/>
    </location>
</feature>
<dbReference type="InterPro" id="IPR009061">
    <property type="entry name" value="DNA-bd_dom_put_sf"/>
</dbReference>
<evidence type="ECO:0000256" key="1">
    <source>
        <dbReference type="ARBA" id="ARBA00023125"/>
    </source>
</evidence>
<protein>
    <submittedName>
        <fullName evidence="4">Putative transcriptional regulator LiuR</fullName>
    </submittedName>
</protein>
<keyword evidence="2" id="KW-0175">Coiled coil</keyword>
<dbReference type="SMART" id="SM00422">
    <property type="entry name" value="HTH_MERR"/>
    <property type="match status" value="1"/>
</dbReference>
<organism evidence="4 5">
    <name type="scientific">Caenispirillum salinarum AK4</name>
    <dbReference type="NCBI Taxonomy" id="1238182"/>
    <lineage>
        <taxon>Bacteria</taxon>
        <taxon>Pseudomonadati</taxon>
        <taxon>Pseudomonadota</taxon>
        <taxon>Alphaproteobacteria</taxon>
        <taxon>Rhodospirillales</taxon>
        <taxon>Novispirillaceae</taxon>
        <taxon>Caenispirillum</taxon>
    </lineage>
</organism>
<gene>
    <name evidence="4" type="ORF">C882_0568</name>
</gene>
<reference evidence="4 5" key="1">
    <citation type="journal article" date="2013" name="Genome Announc.">
        <title>Draft Genome Sequence of an Alphaproteobacterium, Caenispirillum salinarum AK4(T), Isolated from a Solar Saltern.</title>
        <authorList>
            <person name="Khatri I."/>
            <person name="Singh A."/>
            <person name="Korpole S."/>
            <person name="Pinnaka A.K."/>
            <person name="Subramanian S."/>
        </authorList>
    </citation>
    <scope>NUCLEOTIDE SEQUENCE [LARGE SCALE GENOMIC DNA]</scope>
    <source>
        <strain evidence="4 5">AK4</strain>
    </source>
</reference>
<dbReference type="AlphaFoldDB" id="K9HL18"/>
<dbReference type="RefSeq" id="WP_009541226.1">
    <property type="nucleotide sequence ID" value="NZ_ANHY01000013.1"/>
</dbReference>
<dbReference type="STRING" id="1238182.C882_0568"/>
<accession>K9HL18</accession>
<dbReference type="InterPro" id="IPR000551">
    <property type="entry name" value="MerR-type_HTH_dom"/>
</dbReference>
<keyword evidence="5" id="KW-1185">Reference proteome</keyword>
<evidence type="ECO:0000313" key="4">
    <source>
        <dbReference type="EMBL" id="EKV29261.1"/>
    </source>
</evidence>
<dbReference type="SUPFAM" id="SSF46955">
    <property type="entry name" value="Putative DNA-binding domain"/>
    <property type="match status" value="1"/>
</dbReference>
<dbReference type="InterPro" id="IPR047057">
    <property type="entry name" value="MerR_fam"/>
</dbReference>
<dbReference type="EMBL" id="ANHY01000013">
    <property type="protein sequence ID" value="EKV29261.1"/>
    <property type="molecule type" value="Genomic_DNA"/>
</dbReference>
<evidence type="ECO:0000313" key="5">
    <source>
        <dbReference type="Proteomes" id="UP000009881"/>
    </source>
</evidence>
<dbReference type="PANTHER" id="PTHR30204">
    <property type="entry name" value="REDOX-CYCLING DRUG-SENSING TRANSCRIPTIONAL ACTIVATOR SOXR"/>
    <property type="match status" value="1"/>
</dbReference>
<dbReference type="PANTHER" id="PTHR30204:SF58">
    <property type="entry name" value="HTH-TYPE TRANSCRIPTIONAL REGULATOR YFMP"/>
    <property type="match status" value="1"/>
</dbReference>
<comment type="caution">
    <text evidence="4">The sequence shown here is derived from an EMBL/GenBank/DDBJ whole genome shotgun (WGS) entry which is preliminary data.</text>
</comment>
<dbReference type="PATRIC" id="fig|1238182.3.peg.2783"/>
<proteinExistence type="predicted"/>
<dbReference type="PROSITE" id="PS50937">
    <property type="entry name" value="HTH_MERR_2"/>
    <property type="match status" value="1"/>
</dbReference>
<feature type="domain" description="HTH merR-type" evidence="3">
    <location>
        <begin position="6"/>
        <end position="73"/>
    </location>
</feature>
<keyword evidence="1" id="KW-0238">DNA-binding</keyword>
<dbReference type="Pfam" id="PF13411">
    <property type="entry name" value="MerR_1"/>
    <property type="match status" value="1"/>
</dbReference>
<dbReference type="eggNOG" id="COG0789">
    <property type="taxonomic scope" value="Bacteria"/>
</dbReference>
<dbReference type="CDD" id="cd04776">
    <property type="entry name" value="HTH_GnyR"/>
    <property type="match status" value="1"/>
</dbReference>
<dbReference type="GO" id="GO:0003677">
    <property type="term" value="F:DNA binding"/>
    <property type="evidence" value="ECO:0007669"/>
    <property type="project" value="UniProtKB-KW"/>
</dbReference>
<dbReference type="Proteomes" id="UP000009881">
    <property type="component" value="Unassembled WGS sequence"/>
</dbReference>
<evidence type="ECO:0000259" key="3">
    <source>
        <dbReference type="PROSITE" id="PS50937"/>
    </source>
</evidence>
<evidence type="ECO:0000256" key="2">
    <source>
        <dbReference type="SAM" id="Coils"/>
    </source>
</evidence>
<sequence>MMTERTYSISDLSREFDVTARAIRFYEDKDLIQPMREGQRRIYTARDRVRLKLILRGKRLGFSLSEIKDILDLYDTDMGESRQLELLLDKIEERRRALEAHRRDIDLTLAEMDDLERQCRENLKERAGAD</sequence>
<dbReference type="Gene3D" id="1.10.1660.10">
    <property type="match status" value="1"/>
</dbReference>
<name>K9HL18_9PROT</name>